<proteinExistence type="predicted"/>
<reference evidence="1 2" key="1">
    <citation type="journal article" date="2019" name="Int. J. Syst. Evol. Microbiol.">
        <title>The Global Catalogue of Microorganisms (GCM) 10K type strain sequencing project: providing services to taxonomists for standard genome sequencing and annotation.</title>
        <authorList>
            <consortium name="The Broad Institute Genomics Platform"/>
            <consortium name="The Broad Institute Genome Sequencing Center for Infectious Disease"/>
            <person name="Wu L."/>
            <person name="Ma J."/>
        </authorList>
    </citation>
    <scope>NUCLEOTIDE SEQUENCE [LARGE SCALE GENOMIC DNA]</scope>
    <source>
        <strain evidence="1 2">JCM 15589</strain>
    </source>
</reference>
<accession>A0ABN2JHQ2</accession>
<evidence type="ECO:0000313" key="2">
    <source>
        <dbReference type="Proteomes" id="UP001501138"/>
    </source>
</evidence>
<name>A0ABN2JHQ2_9MICO</name>
<dbReference type="EMBL" id="BAAAPM010000004">
    <property type="protein sequence ID" value="GAA1726878.1"/>
    <property type="molecule type" value="Genomic_DNA"/>
</dbReference>
<sequence length="81" mass="8569">MPTMTEARLICEGRVEDQLEAPATAEFTDGTASGTPSGYTITGSVDAENSFGALVRSEWTCSIRYDESSEEWRGGASLAGS</sequence>
<comment type="caution">
    <text evidence="1">The sequence shown here is derived from an EMBL/GenBank/DDBJ whole genome shotgun (WGS) entry which is preliminary data.</text>
</comment>
<protein>
    <submittedName>
        <fullName evidence="1">Uncharacterized protein</fullName>
    </submittedName>
</protein>
<dbReference type="Proteomes" id="UP001501138">
    <property type="component" value="Unassembled WGS sequence"/>
</dbReference>
<evidence type="ECO:0000313" key="1">
    <source>
        <dbReference type="EMBL" id="GAA1726878.1"/>
    </source>
</evidence>
<dbReference type="RefSeq" id="WP_344248613.1">
    <property type="nucleotide sequence ID" value="NZ_BAAAPM010000004.1"/>
</dbReference>
<organism evidence="1 2">
    <name type="scientific">Isoptericola hypogeus</name>
    <dbReference type="NCBI Taxonomy" id="300179"/>
    <lineage>
        <taxon>Bacteria</taxon>
        <taxon>Bacillati</taxon>
        <taxon>Actinomycetota</taxon>
        <taxon>Actinomycetes</taxon>
        <taxon>Micrococcales</taxon>
        <taxon>Promicromonosporaceae</taxon>
        <taxon>Isoptericola</taxon>
    </lineage>
</organism>
<gene>
    <name evidence="1" type="ORF">GCM10009809_23240</name>
</gene>
<keyword evidence="2" id="KW-1185">Reference proteome</keyword>